<evidence type="ECO:0000256" key="6">
    <source>
        <dbReference type="ARBA" id="ARBA00022824"/>
    </source>
</evidence>
<evidence type="ECO:0000256" key="4">
    <source>
        <dbReference type="ARBA" id="ARBA00022729"/>
    </source>
</evidence>
<evidence type="ECO:0000313" key="10">
    <source>
        <dbReference type="EMBL" id="KAE8655184.1"/>
    </source>
</evidence>
<accession>A0A6A2XMQ8</accession>
<dbReference type="GO" id="GO:0005524">
    <property type="term" value="F:ATP binding"/>
    <property type="evidence" value="ECO:0007669"/>
    <property type="project" value="UniProtKB-KW"/>
</dbReference>
<dbReference type="PANTHER" id="PTHR10460">
    <property type="entry name" value="ABL INTERACTOR FAMILY MEMBER"/>
    <property type="match status" value="1"/>
</dbReference>
<comment type="similarity">
    <text evidence="3">Belongs to the ABI family.</text>
</comment>
<dbReference type="InterPro" id="IPR028457">
    <property type="entry name" value="ABI"/>
</dbReference>
<protein>
    <submittedName>
        <fullName evidence="10">Protein ABIL2</fullName>
    </submittedName>
</protein>
<keyword evidence="7" id="KW-0067">ATP-binding</keyword>
<comment type="subcellular location">
    <subcellularLocation>
        <location evidence="1">Endoplasmic reticulum lumen</location>
    </subcellularLocation>
</comment>
<dbReference type="SUPFAM" id="SSF53067">
    <property type="entry name" value="Actin-like ATPase domain"/>
    <property type="match status" value="1"/>
</dbReference>
<comment type="similarity">
    <text evidence="2">Belongs to the heat shock protein 70 family.</text>
</comment>
<sequence length="353" mass="41087">MSWTQESSHRDEFFMQQTLLFSDNLKDLKSLRNQLYSAAEYFEMAYTKQLQKQIVEETVKDYAIKALVNTVDHLGSVAYKINSFLDEKMIEYSAMERRLWCLEQRLRTCQDFVNLGGLSQQSIVLEAPKHHKHYIFPGKLFRLILVHSSLRKWLIVKKKTSEIPYDFNFFRKDTETTVLEETLNDVANTRLKSNSMFAIVDLNRFKNIGIEAKPADSSSECVGDGWFMLRSPRPVPRQRPQLLSSVSMNQKLVPVGALKNRFVVGIKLIKKKHGKDISKDNRALGKLRREAERAKRALNNQHRVRVEIESLFDGVVVDFSEPLTRACFEELNNDLFRKSGRPWDLCQKSNMIF</sequence>
<evidence type="ECO:0000256" key="1">
    <source>
        <dbReference type="ARBA" id="ARBA00004319"/>
    </source>
</evidence>
<dbReference type="Gene3D" id="3.90.640.10">
    <property type="entry name" value="Actin, Chain A, domain 4"/>
    <property type="match status" value="1"/>
</dbReference>
<dbReference type="PANTHER" id="PTHR10460:SF31">
    <property type="entry name" value="PROTEIN ABIL2-LIKE"/>
    <property type="match status" value="1"/>
</dbReference>
<name>A0A6A2XMQ8_HIBSY</name>
<comment type="caution">
    <text evidence="10">The sequence shown here is derived from an EMBL/GenBank/DDBJ whole genome shotgun (WGS) entry which is preliminary data.</text>
</comment>
<gene>
    <name evidence="10" type="ORF">F3Y22_tig00117034pilonHSYRG01125</name>
</gene>
<evidence type="ECO:0000256" key="8">
    <source>
        <dbReference type="ARBA" id="ARBA00025223"/>
    </source>
</evidence>
<keyword evidence="5" id="KW-0547">Nucleotide-binding</keyword>
<reference evidence="10" key="1">
    <citation type="submission" date="2019-09" db="EMBL/GenBank/DDBJ databases">
        <title>Draft genome information of white flower Hibiscus syriacus.</title>
        <authorList>
            <person name="Kim Y.-M."/>
        </authorList>
    </citation>
    <scope>NUCLEOTIDE SEQUENCE [LARGE SCALE GENOMIC DNA]</scope>
    <source>
        <strain evidence="10">YM2019G1</strain>
    </source>
</reference>
<dbReference type="Gene3D" id="6.10.140.1620">
    <property type="match status" value="1"/>
</dbReference>
<dbReference type="InterPro" id="IPR013126">
    <property type="entry name" value="Hsp_70_fam"/>
</dbReference>
<dbReference type="GO" id="GO:0140662">
    <property type="term" value="F:ATP-dependent protein folding chaperone"/>
    <property type="evidence" value="ECO:0007669"/>
    <property type="project" value="InterPro"/>
</dbReference>
<organism evidence="10 11">
    <name type="scientific">Hibiscus syriacus</name>
    <name type="common">Rose of Sharon</name>
    <dbReference type="NCBI Taxonomy" id="106335"/>
    <lineage>
        <taxon>Eukaryota</taxon>
        <taxon>Viridiplantae</taxon>
        <taxon>Streptophyta</taxon>
        <taxon>Embryophyta</taxon>
        <taxon>Tracheophyta</taxon>
        <taxon>Spermatophyta</taxon>
        <taxon>Magnoliopsida</taxon>
        <taxon>eudicotyledons</taxon>
        <taxon>Gunneridae</taxon>
        <taxon>Pentapetalae</taxon>
        <taxon>rosids</taxon>
        <taxon>malvids</taxon>
        <taxon>Malvales</taxon>
        <taxon>Malvaceae</taxon>
        <taxon>Malvoideae</taxon>
        <taxon>Hibiscus</taxon>
    </lineage>
</organism>
<keyword evidence="11" id="KW-1185">Reference proteome</keyword>
<evidence type="ECO:0000256" key="7">
    <source>
        <dbReference type="ARBA" id="ARBA00022840"/>
    </source>
</evidence>
<keyword evidence="4" id="KW-0732">Signal</keyword>
<dbReference type="AlphaFoldDB" id="A0A6A2XMQ8"/>
<evidence type="ECO:0000256" key="3">
    <source>
        <dbReference type="ARBA" id="ARBA00010020"/>
    </source>
</evidence>
<dbReference type="InterPro" id="IPR043129">
    <property type="entry name" value="ATPase_NBD"/>
</dbReference>
<keyword evidence="6" id="KW-0256">Endoplasmic reticulum</keyword>
<dbReference type="GO" id="GO:0005788">
    <property type="term" value="C:endoplasmic reticulum lumen"/>
    <property type="evidence" value="ECO:0007669"/>
    <property type="project" value="UniProtKB-SubCell"/>
</dbReference>
<dbReference type="EMBL" id="VEPZ02001782">
    <property type="protein sequence ID" value="KAE8655184.1"/>
    <property type="molecule type" value="Genomic_DNA"/>
</dbReference>
<feature type="coiled-coil region" evidence="9">
    <location>
        <begin position="277"/>
        <end position="304"/>
    </location>
</feature>
<evidence type="ECO:0000313" key="11">
    <source>
        <dbReference type="Proteomes" id="UP000436088"/>
    </source>
</evidence>
<proteinExistence type="inferred from homology"/>
<dbReference type="FunFam" id="3.90.640.10:FF:000153">
    <property type="entry name" value="Endoplasmic reticulum chaperone BiP"/>
    <property type="match status" value="1"/>
</dbReference>
<evidence type="ECO:0000256" key="5">
    <source>
        <dbReference type="ARBA" id="ARBA00022741"/>
    </source>
</evidence>
<dbReference type="Pfam" id="PF00012">
    <property type="entry name" value="HSP70"/>
    <property type="match status" value="1"/>
</dbReference>
<evidence type="ECO:0000256" key="2">
    <source>
        <dbReference type="ARBA" id="ARBA00007381"/>
    </source>
</evidence>
<comment type="function">
    <text evidence="8">Involved in regulation of actin and microtubule organization. Part of a WAVE complex that activates the Arp2/3 complex.</text>
</comment>
<keyword evidence="9" id="KW-0175">Coiled coil</keyword>
<evidence type="ECO:0000256" key="9">
    <source>
        <dbReference type="SAM" id="Coils"/>
    </source>
</evidence>
<dbReference type="Proteomes" id="UP000436088">
    <property type="component" value="Unassembled WGS sequence"/>
</dbReference>